<protein>
    <submittedName>
        <fullName evidence="2">Uncharacterized protein</fullName>
    </submittedName>
</protein>
<comment type="caution">
    <text evidence="2">The sequence shown here is derived from an EMBL/GenBank/DDBJ whole genome shotgun (WGS) entry which is preliminary data.</text>
</comment>
<evidence type="ECO:0000313" key="2">
    <source>
        <dbReference type="EMBL" id="PTX63943.1"/>
    </source>
</evidence>
<organism evidence="2 3">
    <name type="scientific">Kordia periserrulae</name>
    <dbReference type="NCBI Taxonomy" id="701523"/>
    <lineage>
        <taxon>Bacteria</taxon>
        <taxon>Pseudomonadati</taxon>
        <taxon>Bacteroidota</taxon>
        <taxon>Flavobacteriia</taxon>
        <taxon>Flavobacteriales</taxon>
        <taxon>Flavobacteriaceae</taxon>
        <taxon>Kordia</taxon>
    </lineage>
</organism>
<feature type="signal peptide" evidence="1">
    <location>
        <begin position="1"/>
        <end position="21"/>
    </location>
</feature>
<sequence>MKTLRLLPIAFLLLFSSSLIAQISGSPREFETTTEMYNQIRKLLNTKEKVPYKIDWENVKGSPYLTENYKLAKFSVGEKSYGNIMMRFNTYTDEIELLPEEGEEAGALMKLDDSKITFGNTTLALFDYTTEEGDAKKGYFLVLNSADNIKLVLKKKCVFSPNEKALTANQADRAAKFTQYDYFYIVKDGDFMEVSPKKKDILKIFPNQKNEIKEFIKTEKLKLKNQQDFGKLVDYIASISNMESN</sequence>
<dbReference type="OrthoDB" id="1432123at2"/>
<gene>
    <name evidence="2" type="ORF">C8N46_101553</name>
</gene>
<evidence type="ECO:0000256" key="1">
    <source>
        <dbReference type="SAM" id="SignalP"/>
    </source>
</evidence>
<keyword evidence="1" id="KW-0732">Signal</keyword>
<dbReference type="AlphaFoldDB" id="A0A2T6C6L7"/>
<proteinExistence type="predicted"/>
<dbReference type="Proteomes" id="UP000244090">
    <property type="component" value="Unassembled WGS sequence"/>
</dbReference>
<accession>A0A2T6C6L7</accession>
<reference evidence="2 3" key="1">
    <citation type="submission" date="2018-04" db="EMBL/GenBank/DDBJ databases">
        <title>Genomic Encyclopedia of Archaeal and Bacterial Type Strains, Phase II (KMG-II): from individual species to whole genera.</title>
        <authorList>
            <person name="Goeker M."/>
        </authorList>
    </citation>
    <scope>NUCLEOTIDE SEQUENCE [LARGE SCALE GENOMIC DNA]</scope>
    <source>
        <strain evidence="2 3">DSM 25731</strain>
    </source>
</reference>
<keyword evidence="3" id="KW-1185">Reference proteome</keyword>
<name>A0A2T6C6L7_9FLAO</name>
<feature type="chain" id="PRO_5015700288" evidence="1">
    <location>
        <begin position="22"/>
        <end position="245"/>
    </location>
</feature>
<dbReference type="RefSeq" id="WP_108113303.1">
    <property type="nucleotide sequence ID" value="NZ_QBKT01000001.1"/>
</dbReference>
<evidence type="ECO:0000313" key="3">
    <source>
        <dbReference type="Proteomes" id="UP000244090"/>
    </source>
</evidence>
<dbReference type="EMBL" id="QBKT01000001">
    <property type="protein sequence ID" value="PTX63943.1"/>
    <property type="molecule type" value="Genomic_DNA"/>
</dbReference>